<protein>
    <submittedName>
        <fullName evidence="4">GNAT family N-acetyltransferase</fullName>
    </submittedName>
</protein>
<evidence type="ECO:0000313" key="4">
    <source>
        <dbReference type="EMBL" id="MBC6680146.1"/>
    </source>
</evidence>
<dbReference type="GO" id="GO:0008080">
    <property type="term" value="F:N-acetyltransferase activity"/>
    <property type="evidence" value="ECO:0007669"/>
    <property type="project" value="InterPro"/>
</dbReference>
<evidence type="ECO:0000259" key="3">
    <source>
        <dbReference type="PROSITE" id="PS51186"/>
    </source>
</evidence>
<dbReference type="InterPro" id="IPR000182">
    <property type="entry name" value="GNAT_dom"/>
</dbReference>
<comment type="caution">
    <text evidence="4">The sequence shown here is derived from an EMBL/GenBank/DDBJ whole genome shotgun (WGS) entry which is preliminary data.</text>
</comment>
<evidence type="ECO:0000256" key="2">
    <source>
        <dbReference type="ARBA" id="ARBA00023315"/>
    </source>
</evidence>
<name>A0A923NJC5_9FIRM</name>
<dbReference type="Proteomes" id="UP000602647">
    <property type="component" value="Unassembled WGS sequence"/>
</dbReference>
<dbReference type="Gene3D" id="3.40.630.30">
    <property type="match status" value="1"/>
</dbReference>
<dbReference type="CDD" id="cd04301">
    <property type="entry name" value="NAT_SF"/>
    <property type="match status" value="1"/>
</dbReference>
<dbReference type="GO" id="GO:0005737">
    <property type="term" value="C:cytoplasm"/>
    <property type="evidence" value="ECO:0007669"/>
    <property type="project" value="TreeGrafter"/>
</dbReference>
<dbReference type="AlphaFoldDB" id="A0A923NJC5"/>
<dbReference type="Pfam" id="PF13508">
    <property type="entry name" value="Acetyltransf_7"/>
    <property type="match status" value="1"/>
</dbReference>
<dbReference type="PROSITE" id="PS51186">
    <property type="entry name" value="GNAT"/>
    <property type="match status" value="1"/>
</dbReference>
<dbReference type="InterPro" id="IPR045039">
    <property type="entry name" value="NSI-like"/>
</dbReference>
<evidence type="ECO:0000313" key="5">
    <source>
        <dbReference type="Proteomes" id="UP000602647"/>
    </source>
</evidence>
<accession>A0A923NJC5</accession>
<keyword evidence="2" id="KW-0012">Acyltransferase</keyword>
<dbReference type="PANTHER" id="PTHR43626:SF4">
    <property type="entry name" value="GCN5-RELATED N-ACETYLTRANSFERASE 2, CHLOROPLASTIC"/>
    <property type="match status" value="1"/>
</dbReference>
<evidence type="ECO:0000256" key="1">
    <source>
        <dbReference type="ARBA" id="ARBA00022679"/>
    </source>
</evidence>
<dbReference type="InterPro" id="IPR016181">
    <property type="entry name" value="Acyl_CoA_acyltransferase"/>
</dbReference>
<keyword evidence="5" id="KW-1185">Reference proteome</keyword>
<feature type="domain" description="N-acetyltransferase" evidence="3">
    <location>
        <begin position="8"/>
        <end position="144"/>
    </location>
</feature>
<dbReference type="SUPFAM" id="SSF55729">
    <property type="entry name" value="Acyl-CoA N-acyltransferases (Nat)"/>
    <property type="match status" value="1"/>
</dbReference>
<keyword evidence="1" id="KW-0808">Transferase</keyword>
<sequence>MLIYNSQISVKEYNRIRLAVGWKELDEEQARIGLENSAYLTVAWDDSESRGETKPVGMARVISDGGYMALIVDVMVLPEYQGKGVGRRLMENITEWLNQLTKDGRCVMVNLMATPGNESFYEKFGFVARPNDHMGAGMVRWIND</sequence>
<dbReference type="RefSeq" id="WP_187303249.1">
    <property type="nucleotide sequence ID" value="NZ_JACRYT010000010.1"/>
</dbReference>
<dbReference type="EMBL" id="JACRYT010000010">
    <property type="protein sequence ID" value="MBC6680146.1"/>
    <property type="molecule type" value="Genomic_DNA"/>
</dbReference>
<gene>
    <name evidence="4" type="ORF">H9L42_09900</name>
</gene>
<organism evidence="4 5">
    <name type="scientific">Zhenpiania hominis</name>
    <dbReference type="NCBI Taxonomy" id="2763644"/>
    <lineage>
        <taxon>Bacteria</taxon>
        <taxon>Bacillati</taxon>
        <taxon>Bacillota</taxon>
        <taxon>Clostridia</taxon>
        <taxon>Peptostreptococcales</taxon>
        <taxon>Anaerovoracaceae</taxon>
        <taxon>Zhenpiania</taxon>
    </lineage>
</organism>
<proteinExistence type="predicted"/>
<dbReference type="PANTHER" id="PTHR43626">
    <property type="entry name" value="ACYL-COA N-ACYLTRANSFERASE"/>
    <property type="match status" value="1"/>
</dbReference>
<reference evidence="4" key="1">
    <citation type="submission" date="2020-08" db="EMBL/GenBank/DDBJ databases">
        <title>Genome public.</title>
        <authorList>
            <person name="Liu C."/>
            <person name="Sun Q."/>
        </authorList>
    </citation>
    <scope>NUCLEOTIDE SEQUENCE</scope>
    <source>
        <strain evidence="4">BX12</strain>
    </source>
</reference>